<accession>A0A8D9EBD0</accession>
<name>A0A8D9EBD0_9HEMI</name>
<reference evidence="1" key="1">
    <citation type="submission" date="2021-05" db="EMBL/GenBank/DDBJ databases">
        <authorList>
            <person name="Alioto T."/>
            <person name="Alioto T."/>
            <person name="Gomez Garrido J."/>
        </authorList>
    </citation>
    <scope>NUCLEOTIDE SEQUENCE</scope>
</reference>
<proteinExistence type="predicted"/>
<evidence type="ECO:0000313" key="1">
    <source>
        <dbReference type="EMBL" id="CAG6745515.1"/>
    </source>
</evidence>
<dbReference type="AlphaFoldDB" id="A0A8D9EBD0"/>
<dbReference type="EMBL" id="HBUF01498486">
    <property type="protein sequence ID" value="CAG6745515.1"/>
    <property type="molecule type" value="Transcribed_RNA"/>
</dbReference>
<sequence length="124" mass="14384">MLFSLSLSLLSKVDIYFTNRCSLQHCRIFRVSRINCQTGRDMQIHLHALTGYFIFCRPESRNLNYSPVRIPLARKVSESFPVGIPLAKKVSDSFPVRRPLAKKLLESFPFRIPLVKKASQLEFR</sequence>
<dbReference type="EMBL" id="HBUF01498485">
    <property type="protein sequence ID" value="CAG6745514.1"/>
    <property type="molecule type" value="Transcribed_RNA"/>
</dbReference>
<protein>
    <submittedName>
        <fullName evidence="1">Uncharacterized protein</fullName>
    </submittedName>
</protein>
<organism evidence="1">
    <name type="scientific">Cacopsylla melanoneura</name>
    <dbReference type="NCBI Taxonomy" id="428564"/>
    <lineage>
        <taxon>Eukaryota</taxon>
        <taxon>Metazoa</taxon>
        <taxon>Ecdysozoa</taxon>
        <taxon>Arthropoda</taxon>
        <taxon>Hexapoda</taxon>
        <taxon>Insecta</taxon>
        <taxon>Pterygota</taxon>
        <taxon>Neoptera</taxon>
        <taxon>Paraneoptera</taxon>
        <taxon>Hemiptera</taxon>
        <taxon>Sternorrhyncha</taxon>
        <taxon>Psylloidea</taxon>
        <taxon>Psyllidae</taxon>
        <taxon>Psyllinae</taxon>
        <taxon>Cacopsylla</taxon>
    </lineage>
</organism>